<evidence type="ECO:0000313" key="1">
    <source>
        <dbReference type="EMBL" id="SFM57349.1"/>
    </source>
</evidence>
<accession>A0A1I4RYN4</accession>
<dbReference type="STRING" id="758825.SAMN02982985_04528"/>
<dbReference type="AlphaFoldDB" id="A0A1I4RYN4"/>
<dbReference type="Proteomes" id="UP000199470">
    <property type="component" value="Unassembled WGS sequence"/>
</dbReference>
<protein>
    <recommendedName>
        <fullName evidence="3">DUF2971 domain-containing protein</fullName>
    </recommendedName>
</protein>
<dbReference type="InterPro" id="IPR021352">
    <property type="entry name" value="DUF2971"/>
</dbReference>
<name>A0A1I4RYN4_9BURK</name>
<keyword evidence="2" id="KW-1185">Reference proteome</keyword>
<evidence type="ECO:0008006" key="3">
    <source>
        <dbReference type="Google" id="ProtNLM"/>
    </source>
</evidence>
<dbReference type="EMBL" id="FOTW01000024">
    <property type="protein sequence ID" value="SFM57349.1"/>
    <property type="molecule type" value="Genomic_DNA"/>
</dbReference>
<sequence>MLFASRTSFNDPYDSRSAFQVDQSDVGTKWLLKKFRTEQPHWSPAKRMLKVNQVQRRLKLPSIDRDDTELDSVGILCLTEHWNSMLMWSHYAKQHKGICVGFRRDIDIFRMALKIEYVSEFPVILRPQDDHNTILQKALLMKAECWKYETEWRVVKRPMSESEQIAIKQQNAYLPSKDLHLLTDSRGAGFYAFDKSAIESVTLGSRITERCVRDVIRSIDSAGLAIPIYVVEPPNHKYQLVRKDFQRGSMAFPIEI</sequence>
<dbReference type="Pfam" id="PF11185">
    <property type="entry name" value="DUF2971"/>
    <property type="match status" value="1"/>
</dbReference>
<evidence type="ECO:0000313" key="2">
    <source>
        <dbReference type="Proteomes" id="UP000199470"/>
    </source>
</evidence>
<gene>
    <name evidence="1" type="ORF">SAMN02982985_04528</name>
</gene>
<reference evidence="1 2" key="1">
    <citation type="submission" date="2016-10" db="EMBL/GenBank/DDBJ databases">
        <authorList>
            <person name="de Groot N.N."/>
        </authorList>
    </citation>
    <scope>NUCLEOTIDE SEQUENCE [LARGE SCALE GENOMIC DNA]</scope>
    <source>
        <strain evidence="1 2">ATCC 43154</strain>
    </source>
</reference>
<organism evidence="1 2">
    <name type="scientific">Rugamonas rubra</name>
    <dbReference type="NCBI Taxonomy" id="758825"/>
    <lineage>
        <taxon>Bacteria</taxon>
        <taxon>Pseudomonadati</taxon>
        <taxon>Pseudomonadota</taxon>
        <taxon>Betaproteobacteria</taxon>
        <taxon>Burkholderiales</taxon>
        <taxon>Oxalobacteraceae</taxon>
        <taxon>Telluria group</taxon>
        <taxon>Rugamonas</taxon>
    </lineage>
</organism>
<proteinExistence type="predicted"/>